<reference evidence="3" key="1">
    <citation type="submission" date="2017-05" db="EMBL/GenBank/DDBJ databases">
        <authorList>
            <person name="Sung H."/>
        </authorList>
    </citation>
    <scope>NUCLEOTIDE SEQUENCE [LARGE SCALE GENOMIC DNA]</scope>
    <source>
        <strain evidence="3">AMac2203</strain>
    </source>
</reference>
<accession>A0A1Y0CX33</accession>
<proteinExistence type="predicted"/>
<dbReference type="SUPFAM" id="SSF53807">
    <property type="entry name" value="Helical backbone' metal receptor"/>
    <property type="match status" value="1"/>
</dbReference>
<dbReference type="InterPro" id="IPR002491">
    <property type="entry name" value="ABC_transptr_periplasmic_BD"/>
</dbReference>
<dbReference type="KEGG" id="ocm:CBP12_04240"/>
<sequence length="85" mass="9449">MQGYKPIAMEAIVAMAPQVILISRRHLTDSDQLNELFEQFPLLRHTPAAKDQALVAINGKALIGGFGLSTLDEAERLYQTWLSQP</sequence>
<dbReference type="Gene3D" id="3.40.50.1980">
    <property type="entry name" value="Nitrogenase molybdenum iron protein domain"/>
    <property type="match status" value="1"/>
</dbReference>
<evidence type="ECO:0000259" key="1">
    <source>
        <dbReference type="PROSITE" id="PS50983"/>
    </source>
</evidence>
<feature type="domain" description="Fe/B12 periplasmic-binding" evidence="1">
    <location>
        <begin position="1"/>
        <end position="85"/>
    </location>
</feature>
<organism evidence="2 3">
    <name type="scientific">Oceanisphaera avium</name>
    <dbReference type="NCBI Taxonomy" id="1903694"/>
    <lineage>
        <taxon>Bacteria</taxon>
        <taxon>Pseudomonadati</taxon>
        <taxon>Pseudomonadota</taxon>
        <taxon>Gammaproteobacteria</taxon>
        <taxon>Aeromonadales</taxon>
        <taxon>Aeromonadaceae</taxon>
        <taxon>Oceanisphaera</taxon>
    </lineage>
</organism>
<dbReference type="Proteomes" id="UP000243793">
    <property type="component" value="Chromosome"/>
</dbReference>
<protein>
    <recommendedName>
        <fullName evidence="1">Fe/B12 periplasmic-binding domain-containing protein</fullName>
    </recommendedName>
</protein>
<keyword evidence="3" id="KW-1185">Reference proteome</keyword>
<dbReference type="OrthoDB" id="9797736at2"/>
<dbReference type="EMBL" id="CP021376">
    <property type="protein sequence ID" value="ART79457.1"/>
    <property type="molecule type" value="Genomic_DNA"/>
</dbReference>
<evidence type="ECO:0000313" key="3">
    <source>
        <dbReference type="Proteomes" id="UP000243793"/>
    </source>
</evidence>
<gene>
    <name evidence="2" type="ORF">CBP12_04240</name>
</gene>
<dbReference type="RefSeq" id="WP_086963277.1">
    <property type="nucleotide sequence ID" value="NZ_CP021376.1"/>
</dbReference>
<evidence type="ECO:0000313" key="2">
    <source>
        <dbReference type="EMBL" id="ART79457.1"/>
    </source>
</evidence>
<name>A0A1Y0CX33_9GAMM</name>
<dbReference type="PROSITE" id="PS50983">
    <property type="entry name" value="FE_B12_PBP"/>
    <property type="match status" value="1"/>
</dbReference>
<dbReference type="AlphaFoldDB" id="A0A1Y0CX33"/>